<name>A0A851GG57_9BACT</name>
<evidence type="ECO:0000313" key="2">
    <source>
        <dbReference type="Proteomes" id="UP000557872"/>
    </source>
</evidence>
<proteinExistence type="predicted"/>
<accession>A0A851GG57</accession>
<dbReference type="AlphaFoldDB" id="A0A851GG57"/>
<dbReference type="Gene3D" id="3.90.1720.10">
    <property type="entry name" value="endopeptidase domain like (from Nostoc punctiforme)"/>
    <property type="match status" value="1"/>
</dbReference>
<dbReference type="EMBL" id="JACBAZ010000001">
    <property type="protein sequence ID" value="NWK54791.1"/>
    <property type="molecule type" value="Genomic_DNA"/>
</dbReference>
<reference evidence="1 2" key="1">
    <citation type="submission" date="2020-07" db="EMBL/GenBank/DDBJ databases">
        <title>Roseicoccus Jingziensis gen. nov., sp. nov., isolated from coastal seawater.</title>
        <authorList>
            <person name="Feng X."/>
        </authorList>
    </citation>
    <scope>NUCLEOTIDE SEQUENCE [LARGE SCALE GENOMIC DNA]</scope>
    <source>
        <strain evidence="1 2">N1E253</strain>
    </source>
</reference>
<dbReference type="InterPro" id="IPR024453">
    <property type="entry name" value="Peptidase_C92"/>
</dbReference>
<organism evidence="1 2">
    <name type="scientific">Oceaniferula marina</name>
    <dbReference type="NCBI Taxonomy" id="2748318"/>
    <lineage>
        <taxon>Bacteria</taxon>
        <taxon>Pseudomonadati</taxon>
        <taxon>Verrucomicrobiota</taxon>
        <taxon>Verrucomicrobiia</taxon>
        <taxon>Verrucomicrobiales</taxon>
        <taxon>Verrucomicrobiaceae</taxon>
        <taxon>Oceaniferula</taxon>
    </lineage>
</organism>
<keyword evidence="2" id="KW-1185">Reference proteome</keyword>
<dbReference type="RefSeq" id="WP_178931296.1">
    <property type="nucleotide sequence ID" value="NZ_JACBAZ010000001.1"/>
</dbReference>
<protein>
    <submittedName>
        <fullName evidence="1">Uncharacterized protein</fullName>
    </submittedName>
</protein>
<gene>
    <name evidence="1" type="ORF">HW115_04175</name>
</gene>
<sequence>MALVLGLALSACQPGAPVDTVRVLSAEELVQAQRDDDQLLQDLVVNRAALKDDFESFHDSGRWQDRGYFSAQESDRLEVLLYRFHTMHHELSEVAKRHQLVDGSKSASLVRSREIAAKAHELQMEQARYVVEVFAKDAVAIAKLNQSYPRSEIPRHTYDRLEDMLRSDAQRRFAAMRRKMGDDWFDSSYGVQAEVILRVAEFKNPTAYLLNVSDKQKAQVLEWVEPGDLILTFTAGYASTVFIPGKFKHAMVFVGTPEQRQQLGLVPGSLDFPGGASARKRVEAKYSQGRTSDGETANVIEADLSGVKFSNLDRIMDTHMNRMVVIRPRLSGHDRLQFIGQLFTYLGQEYDFRFDFADSSRQVCTEIIYRALNGRGGIDFQLSRHTGHLTLSADDIIHYWLDEAPESFDFILFVDESKMRPGHSARVSLGADGRKRLESLMNKD</sequence>
<dbReference type="SUPFAM" id="SSF54001">
    <property type="entry name" value="Cysteine proteinases"/>
    <property type="match status" value="1"/>
</dbReference>
<dbReference type="Proteomes" id="UP000557872">
    <property type="component" value="Unassembled WGS sequence"/>
</dbReference>
<evidence type="ECO:0000313" key="1">
    <source>
        <dbReference type="EMBL" id="NWK54791.1"/>
    </source>
</evidence>
<dbReference type="InterPro" id="IPR038765">
    <property type="entry name" value="Papain-like_cys_pep_sf"/>
</dbReference>
<comment type="caution">
    <text evidence="1">The sequence shown here is derived from an EMBL/GenBank/DDBJ whole genome shotgun (WGS) entry which is preliminary data.</text>
</comment>
<dbReference type="Pfam" id="PF05708">
    <property type="entry name" value="Peptidase_C92"/>
    <property type="match status" value="1"/>
</dbReference>